<proteinExistence type="inferred from homology"/>
<keyword evidence="14" id="KW-1185">Reference proteome</keyword>
<dbReference type="InterPro" id="IPR013784">
    <property type="entry name" value="Carb-bd-like_fold"/>
</dbReference>
<evidence type="ECO:0000256" key="1">
    <source>
        <dbReference type="ARBA" id="ARBA00004167"/>
    </source>
</evidence>
<organism evidence="13 14">
    <name type="scientific">Mycena citricolor</name>
    <dbReference type="NCBI Taxonomy" id="2018698"/>
    <lineage>
        <taxon>Eukaryota</taxon>
        <taxon>Fungi</taxon>
        <taxon>Dikarya</taxon>
        <taxon>Basidiomycota</taxon>
        <taxon>Agaricomycotina</taxon>
        <taxon>Agaricomycetes</taxon>
        <taxon>Agaricomycetidae</taxon>
        <taxon>Agaricales</taxon>
        <taxon>Marasmiineae</taxon>
        <taxon>Mycenaceae</taxon>
        <taxon>Mycena</taxon>
    </lineage>
</organism>
<evidence type="ECO:0000256" key="6">
    <source>
        <dbReference type="ARBA" id="ARBA00023136"/>
    </source>
</evidence>
<dbReference type="Proteomes" id="UP001295794">
    <property type="component" value="Unassembled WGS sequence"/>
</dbReference>
<evidence type="ECO:0000313" key="14">
    <source>
        <dbReference type="Proteomes" id="UP001295794"/>
    </source>
</evidence>
<evidence type="ECO:0000313" key="13">
    <source>
        <dbReference type="EMBL" id="CAK5264759.1"/>
    </source>
</evidence>
<gene>
    <name evidence="13" type="ORF">MYCIT1_LOCUS5207</name>
</gene>
<keyword evidence="7" id="KW-0119">Carbohydrate metabolism</keyword>
<sequence>MKFYALILAAVSLWSAVFAADVSGRLQFNEAWPDLKSLGSAQVILDSGSHKANVLRDGSFTIPDVPVGTYILSVVSHDFLFDNLRIDIPDGSSVEIRPYSPGTPLNPPSTILLPQISLSPRAKLEYYVPPQSFNLVGMFQNPMMLMLVFGGLMVFAMPYLTKNLDPETMKEFREQQARVSSMQSAMASGDLKAGLSALVSEDAPKAQPAPAQAGGGKSRSGKKARR</sequence>
<dbReference type="AlphaFoldDB" id="A0AAD2JWV1"/>
<dbReference type="InterPro" id="IPR039163">
    <property type="entry name" value="EMC7"/>
</dbReference>
<feature type="domain" description="ER membrane protein complex subunit 7 beta-sandwich" evidence="12">
    <location>
        <begin position="39"/>
        <end position="146"/>
    </location>
</feature>
<feature type="region of interest" description="Disordered" evidence="9">
    <location>
        <begin position="198"/>
        <end position="226"/>
    </location>
</feature>
<evidence type="ECO:0000256" key="4">
    <source>
        <dbReference type="ARBA" id="ARBA00022729"/>
    </source>
</evidence>
<dbReference type="GO" id="GO:0072546">
    <property type="term" value="C:EMC complex"/>
    <property type="evidence" value="ECO:0007669"/>
    <property type="project" value="TreeGrafter"/>
</dbReference>
<name>A0AAD2JWV1_9AGAR</name>
<dbReference type="GO" id="GO:0030246">
    <property type="term" value="F:carbohydrate binding"/>
    <property type="evidence" value="ECO:0007669"/>
    <property type="project" value="InterPro"/>
</dbReference>
<evidence type="ECO:0000256" key="8">
    <source>
        <dbReference type="ARBA" id="ARBA00023326"/>
    </source>
</evidence>
<evidence type="ECO:0000256" key="11">
    <source>
        <dbReference type="SAM" id="SignalP"/>
    </source>
</evidence>
<dbReference type="PANTHER" id="PTHR13605:SF4">
    <property type="entry name" value="ER MEMBRANE PROTEIN COMPLEX SUBUNIT 7"/>
    <property type="match status" value="1"/>
</dbReference>
<comment type="similarity">
    <text evidence="2">Belongs to the EMC7 family.</text>
</comment>
<keyword evidence="4 11" id="KW-0732">Signal</keyword>
<evidence type="ECO:0000256" key="3">
    <source>
        <dbReference type="ARBA" id="ARBA00022692"/>
    </source>
</evidence>
<dbReference type="EMBL" id="CAVNYO010000070">
    <property type="protein sequence ID" value="CAK5264759.1"/>
    <property type="molecule type" value="Genomic_DNA"/>
</dbReference>
<keyword evidence="5 10" id="KW-1133">Transmembrane helix</keyword>
<dbReference type="GO" id="GO:0000272">
    <property type="term" value="P:polysaccharide catabolic process"/>
    <property type="evidence" value="ECO:0007669"/>
    <property type="project" value="UniProtKB-KW"/>
</dbReference>
<evidence type="ECO:0000256" key="7">
    <source>
        <dbReference type="ARBA" id="ARBA00023277"/>
    </source>
</evidence>
<protein>
    <recommendedName>
        <fullName evidence="12">ER membrane protein complex subunit 7 beta-sandwich domain-containing protein</fullName>
    </recommendedName>
</protein>
<comment type="subcellular location">
    <subcellularLocation>
        <location evidence="1">Membrane</location>
        <topology evidence="1">Single-pass membrane protein</topology>
    </subcellularLocation>
</comment>
<evidence type="ECO:0000256" key="5">
    <source>
        <dbReference type="ARBA" id="ARBA00022989"/>
    </source>
</evidence>
<dbReference type="SUPFAM" id="SSF49452">
    <property type="entry name" value="Starch-binding domain-like"/>
    <property type="match status" value="1"/>
</dbReference>
<accession>A0AAD2JWV1</accession>
<evidence type="ECO:0000256" key="2">
    <source>
        <dbReference type="ARBA" id="ARBA00008880"/>
    </source>
</evidence>
<evidence type="ECO:0000256" key="10">
    <source>
        <dbReference type="SAM" id="Phobius"/>
    </source>
</evidence>
<feature type="signal peptide" evidence="11">
    <location>
        <begin position="1"/>
        <end position="19"/>
    </location>
</feature>
<dbReference type="PANTHER" id="PTHR13605">
    <property type="entry name" value="ER MEMBRANE PROTEIN COMPLEX SUBUNIT 7"/>
    <property type="match status" value="1"/>
</dbReference>
<dbReference type="Pfam" id="PF09430">
    <property type="entry name" value="EMC7_beta-sandw"/>
    <property type="match status" value="1"/>
</dbReference>
<keyword evidence="8" id="KW-0624">Polysaccharide degradation</keyword>
<reference evidence="13" key="1">
    <citation type="submission" date="2023-11" db="EMBL/GenBank/DDBJ databases">
        <authorList>
            <person name="De Vega J J."/>
            <person name="De Vega J J."/>
        </authorList>
    </citation>
    <scope>NUCLEOTIDE SEQUENCE</scope>
</reference>
<evidence type="ECO:0000259" key="12">
    <source>
        <dbReference type="Pfam" id="PF09430"/>
    </source>
</evidence>
<keyword evidence="3 10" id="KW-0812">Transmembrane</keyword>
<evidence type="ECO:0000256" key="9">
    <source>
        <dbReference type="SAM" id="MobiDB-lite"/>
    </source>
</evidence>
<feature type="chain" id="PRO_5041969808" description="ER membrane protein complex subunit 7 beta-sandwich domain-containing protein" evidence="11">
    <location>
        <begin position="20"/>
        <end position="226"/>
    </location>
</feature>
<feature type="transmembrane region" description="Helical" evidence="10">
    <location>
        <begin position="143"/>
        <end position="160"/>
    </location>
</feature>
<keyword evidence="6 10" id="KW-0472">Membrane</keyword>
<comment type="caution">
    <text evidence="13">The sequence shown here is derived from an EMBL/GenBank/DDBJ whole genome shotgun (WGS) entry which is preliminary data.</text>
</comment>
<dbReference type="InterPro" id="IPR019008">
    <property type="entry name" value="Beta_sandwich_EMC7"/>
</dbReference>